<protein>
    <submittedName>
        <fullName evidence="1">Uncharacterized protein</fullName>
    </submittedName>
</protein>
<organism evidence="1 2">
    <name type="scientific">Paramuricea clavata</name>
    <name type="common">Red gorgonian</name>
    <name type="synonym">Violescent sea-whip</name>
    <dbReference type="NCBI Taxonomy" id="317549"/>
    <lineage>
        <taxon>Eukaryota</taxon>
        <taxon>Metazoa</taxon>
        <taxon>Cnidaria</taxon>
        <taxon>Anthozoa</taxon>
        <taxon>Octocorallia</taxon>
        <taxon>Malacalcyonacea</taxon>
        <taxon>Plexauridae</taxon>
        <taxon>Paramuricea</taxon>
    </lineage>
</organism>
<dbReference type="Pfam" id="PF00078">
    <property type="entry name" value="RVT_1"/>
    <property type="match status" value="1"/>
</dbReference>
<sequence length="244" mass="27111">MPTPKFVPPAGITPGIAINTGVKQGCPLSPILFNLCIEIIICAISTTGHIGPAKHFNGEISVFAYADDLVLIAKSKEKLQQLLDAASSSANLIGLEFRPDKCASLNMTYDKKFQYNIQLIKFCVQDKDLPVLKEHEHYRYLSVPIGIIHNVECLESLVDDLYSDLERIESSLLAPWQMLDAIRTFIQPCLTFALCTGEPRKVSVAKYRKKLVEVVRAICNLPLRTTSHIIFASSKLGSLGFQIY</sequence>
<evidence type="ECO:0000313" key="1">
    <source>
        <dbReference type="EMBL" id="CAB4016365.1"/>
    </source>
</evidence>
<dbReference type="InterPro" id="IPR000477">
    <property type="entry name" value="RT_dom"/>
</dbReference>
<reference evidence="1" key="1">
    <citation type="submission" date="2020-04" db="EMBL/GenBank/DDBJ databases">
        <authorList>
            <person name="Alioto T."/>
            <person name="Alioto T."/>
            <person name="Gomez Garrido J."/>
        </authorList>
    </citation>
    <scope>NUCLEOTIDE SEQUENCE</scope>
    <source>
        <strain evidence="1">A484AB</strain>
    </source>
</reference>
<proteinExistence type="predicted"/>
<accession>A0A7D9ER38</accession>
<dbReference type="AlphaFoldDB" id="A0A7D9ER38"/>
<gene>
    <name evidence="1" type="ORF">PACLA_8A080104</name>
</gene>
<dbReference type="InterPro" id="IPR043502">
    <property type="entry name" value="DNA/RNA_pol_sf"/>
</dbReference>
<dbReference type="Proteomes" id="UP001152795">
    <property type="component" value="Unassembled WGS sequence"/>
</dbReference>
<dbReference type="PANTHER" id="PTHR47027:SF20">
    <property type="entry name" value="REVERSE TRANSCRIPTASE-LIKE PROTEIN WITH RNA-DIRECTED DNA POLYMERASE DOMAIN"/>
    <property type="match status" value="1"/>
</dbReference>
<dbReference type="SUPFAM" id="SSF56672">
    <property type="entry name" value="DNA/RNA polymerases"/>
    <property type="match status" value="1"/>
</dbReference>
<evidence type="ECO:0000313" key="2">
    <source>
        <dbReference type="Proteomes" id="UP001152795"/>
    </source>
</evidence>
<dbReference type="PROSITE" id="PS50878">
    <property type="entry name" value="RT_POL"/>
    <property type="match status" value="1"/>
</dbReference>
<dbReference type="PANTHER" id="PTHR47027">
    <property type="entry name" value="REVERSE TRANSCRIPTASE DOMAIN-CONTAINING PROTEIN"/>
    <property type="match status" value="1"/>
</dbReference>
<keyword evidence="2" id="KW-1185">Reference proteome</keyword>
<comment type="caution">
    <text evidence="1">The sequence shown here is derived from an EMBL/GenBank/DDBJ whole genome shotgun (WGS) entry which is preliminary data.</text>
</comment>
<name>A0A7D9ER38_PARCT</name>
<dbReference type="OrthoDB" id="5949407at2759"/>
<dbReference type="EMBL" id="CACRXK020009090">
    <property type="protein sequence ID" value="CAB4016365.1"/>
    <property type="molecule type" value="Genomic_DNA"/>
</dbReference>